<evidence type="ECO:0000313" key="4">
    <source>
        <dbReference type="Proteomes" id="UP000663832"/>
    </source>
</evidence>
<dbReference type="Proteomes" id="UP000663877">
    <property type="component" value="Unassembled WGS sequence"/>
</dbReference>
<protein>
    <submittedName>
        <fullName evidence="3">Uncharacterized protein</fullName>
    </submittedName>
</protein>
<dbReference type="OrthoDB" id="10013157at2759"/>
<reference evidence="3" key="1">
    <citation type="submission" date="2021-02" db="EMBL/GenBank/DDBJ databases">
        <authorList>
            <person name="Nowell W R."/>
        </authorList>
    </citation>
    <scope>NUCLEOTIDE SEQUENCE</scope>
</reference>
<dbReference type="EMBL" id="CAJNOM010000107">
    <property type="protein sequence ID" value="CAF1061478.1"/>
    <property type="molecule type" value="Genomic_DNA"/>
</dbReference>
<accession>A0A814L881</accession>
<name>A0A814L881_9BILA</name>
<keyword evidence="1" id="KW-0175">Coiled coil</keyword>
<dbReference type="Proteomes" id="UP000663832">
    <property type="component" value="Unassembled WGS sequence"/>
</dbReference>
<dbReference type="EMBL" id="CAJNOI010000076">
    <property type="protein sequence ID" value="CAF1009459.1"/>
    <property type="molecule type" value="Genomic_DNA"/>
</dbReference>
<dbReference type="SUPFAM" id="SSF109880">
    <property type="entry name" value="A middle domain of Talin 1"/>
    <property type="match status" value="1"/>
</dbReference>
<feature type="coiled-coil region" evidence="1">
    <location>
        <begin position="258"/>
        <end position="289"/>
    </location>
</feature>
<evidence type="ECO:0000313" key="2">
    <source>
        <dbReference type="EMBL" id="CAF1009459.1"/>
    </source>
</evidence>
<gene>
    <name evidence="2" type="ORF">BJG266_LOCUS16380</name>
    <name evidence="3" type="ORF">QVE165_LOCUS18176</name>
</gene>
<evidence type="ECO:0000313" key="3">
    <source>
        <dbReference type="EMBL" id="CAF1061478.1"/>
    </source>
</evidence>
<proteinExistence type="predicted"/>
<evidence type="ECO:0000256" key="1">
    <source>
        <dbReference type="SAM" id="Coils"/>
    </source>
</evidence>
<dbReference type="AlphaFoldDB" id="A0A814L881"/>
<comment type="caution">
    <text evidence="3">The sequence shown here is derived from an EMBL/GenBank/DDBJ whole genome shotgun (WGS) entry which is preliminary data.</text>
</comment>
<sequence>MATPTGKAHCVKCGKEKCTSRCEGCLQDFCFKHIGDHQQELHGQLNLIEFDRDLFRQSLTEQTKDSTAHPLNKHIDAWERVSVGKIQNTANNARLLLTKHINEHISGIEAKLDKLTKQLRLIREEDDFNEITLLQLDTELTRLTSEMNKPPNISILSESSLNISNLRVYISDSETASTNESSVNHTSVAVSSVDGIQTKSKVRIQNEQRMASLMNRLGTTHLQIDEYSRHRTEQISGGVAAAISEIVADTSIHQQMLLADANIRLAAIEEEYKLKLQEYVKELDVVRAQELSKHEKGLNLHSAAIEVEYKHKLQLYAEKVDACKASCFSQLEKEYNVRQELILESARMRIDELNEEANRLKMGVSRKAQANAQNIYIESLLALLLIESDDIKEGYLNVLESFSTVTDVRQFYQFLQSTSGIKYWNFFIDSIRLLRSQSNRIDISHLNFIYKYYSQQQEFRSITDTVWFQMAINAMYQLRTYWLPRYLGQQSKINPFTIQPVLNQIENKSITTLSNHSSHSNSTINEPELIKYTLDNISYLNYNPQQYILIDPSKEHDFLQDIETDIKIKFENTSSDRSIEDYATDTNLELFYRILVSDMLAGFPFFDYISQTIPLQNCIRFITDAEILLSIPSGNFQEKILRQFISRYLEVTATNELPTQIFDNIDEQKVELIKELLNKNNHEYSLLGKILLKITKFLIPHFLNYIKFDRLRFLLQVYSMTLNRNHLIDELHHLVPLVKFETLLSDQTTNEKQTNSNEINIQNCSGQPIDFLHRTTTEKLVNTDEQCEFPSGERFPPLTDDELEQELQQFCPKFKWKDIKTILGKSFHAPILSHQVNDFTYEIDRYITNLMNEGLNLLQTDSISTSIAFLQRITNDISSHTEMKYLSLIGSYFINSPNVPSHLETKSIHQQFHESFYFSPKDKSNEIKNTRNETFYSEKIDQEKLFTFIQNEINNSQWPLHEYIGMKGQRAWRALKLAADISNFNSEFTLNYHHDFDWISNEYDLGSFNERNYLIIRDFERRIEQQKYSISKDSC</sequence>
<dbReference type="InterPro" id="IPR036476">
    <property type="entry name" value="Talin_cent_sf"/>
</dbReference>
<feature type="coiled-coil region" evidence="1">
    <location>
        <begin position="336"/>
        <end position="363"/>
    </location>
</feature>
<organism evidence="3 4">
    <name type="scientific">Adineta steineri</name>
    <dbReference type="NCBI Taxonomy" id="433720"/>
    <lineage>
        <taxon>Eukaryota</taxon>
        <taxon>Metazoa</taxon>
        <taxon>Spiralia</taxon>
        <taxon>Gnathifera</taxon>
        <taxon>Rotifera</taxon>
        <taxon>Eurotatoria</taxon>
        <taxon>Bdelloidea</taxon>
        <taxon>Adinetida</taxon>
        <taxon>Adinetidae</taxon>
        <taxon>Adineta</taxon>
    </lineage>
</organism>
<keyword evidence="4" id="KW-1185">Reference proteome</keyword>